<dbReference type="InterPro" id="IPR003852">
    <property type="entry name" value="Sig_transdc_His_kinase_KdpD_N"/>
</dbReference>
<evidence type="ECO:0000256" key="4">
    <source>
        <dbReference type="ARBA" id="ARBA00022553"/>
    </source>
</evidence>
<feature type="transmembrane region" description="Helical" evidence="13">
    <location>
        <begin position="403"/>
        <end position="422"/>
    </location>
</feature>
<dbReference type="GO" id="GO:0005886">
    <property type="term" value="C:plasma membrane"/>
    <property type="evidence" value="ECO:0007669"/>
    <property type="project" value="TreeGrafter"/>
</dbReference>
<dbReference type="Pfam" id="PF02518">
    <property type="entry name" value="HATPase_c"/>
    <property type="match status" value="1"/>
</dbReference>
<dbReference type="PRINTS" id="PR00344">
    <property type="entry name" value="BCTRLSENSOR"/>
</dbReference>
<dbReference type="OrthoDB" id="9806130at2"/>
<dbReference type="Gene3D" id="3.40.50.300">
    <property type="entry name" value="P-loop containing nucleotide triphosphate hydrolases"/>
    <property type="match status" value="1"/>
</dbReference>
<evidence type="ECO:0000256" key="12">
    <source>
        <dbReference type="ARBA" id="ARBA00023136"/>
    </source>
</evidence>
<dbReference type="CDD" id="cd00075">
    <property type="entry name" value="HATPase"/>
    <property type="match status" value="1"/>
</dbReference>
<keyword evidence="16" id="KW-1185">Reference proteome</keyword>
<keyword evidence="6 13" id="KW-0812">Transmembrane</keyword>
<dbReference type="Pfam" id="PF02702">
    <property type="entry name" value="KdpD"/>
    <property type="match status" value="1"/>
</dbReference>
<dbReference type="InterPro" id="IPR003661">
    <property type="entry name" value="HisK_dim/P_dom"/>
</dbReference>
<dbReference type="InterPro" id="IPR036890">
    <property type="entry name" value="HATPase_C_sf"/>
</dbReference>
<dbReference type="InterPro" id="IPR052023">
    <property type="entry name" value="Histidine_kinase_KdpD"/>
</dbReference>
<dbReference type="EMBL" id="VCMV01000003">
    <property type="protein sequence ID" value="KAB0268855.1"/>
    <property type="molecule type" value="Genomic_DNA"/>
</dbReference>
<comment type="caution">
    <text evidence="15">The sequence shown here is derived from an EMBL/GenBank/DDBJ whole genome shotgun (WGS) entry which is preliminary data.</text>
</comment>
<dbReference type="CDD" id="cd00082">
    <property type="entry name" value="HisKA"/>
    <property type="match status" value="1"/>
</dbReference>
<accession>A0A5N3PGT3</accession>
<dbReference type="GO" id="GO:0005524">
    <property type="term" value="F:ATP binding"/>
    <property type="evidence" value="ECO:0007669"/>
    <property type="project" value="UniProtKB-KW"/>
</dbReference>
<dbReference type="Pfam" id="PF00512">
    <property type="entry name" value="HisKA"/>
    <property type="match status" value="1"/>
</dbReference>
<dbReference type="Gene3D" id="3.40.50.620">
    <property type="entry name" value="HUPs"/>
    <property type="match status" value="1"/>
</dbReference>
<evidence type="ECO:0000256" key="11">
    <source>
        <dbReference type="ARBA" id="ARBA00023012"/>
    </source>
</evidence>
<evidence type="ECO:0000256" key="6">
    <source>
        <dbReference type="ARBA" id="ARBA00022692"/>
    </source>
</evidence>
<evidence type="ECO:0000256" key="5">
    <source>
        <dbReference type="ARBA" id="ARBA00022679"/>
    </source>
</evidence>
<keyword evidence="9" id="KW-0067">ATP-binding</keyword>
<dbReference type="GO" id="GO:0005737">
    <property type="term" value="C:cytoplasm"/>
    <property type="evidence" value="ECO:0007669"/>
    <property type="project" value="UniProtKB-ARBA"/>
</dbReference>
<evidence type="ECO:0000256" key="9">
    <source>
        <dbReference type="ARBA" id="ARBA00022840"/>
    </source>
</evidence>
<dbReference type="PANTHER" id="PTHR45569:SF1">
    <property type="entry name" value="SENSOR PROTEIN KDPD"/>
    <property type="match status" value="1"/>
</dbReference>
<dbReference type="SUPFAM" id="SSF55781">
    <property type="entry name" value="GAF domain-like"/>
    <property type="match status" value="1"/>
</dbReference>
<dbReference type="InterPro" id="IPR003594">
    <property type="entry name" value="HATPase_dom"/>
</dbReference>
<keyword evidence="4" id="KW-0597">Phosphoprotein</keyword>
<dbReference type="Pfam" id="PF00582">
    <property type="entry name" value="Usp"/>
    <property type="match status" value="1"/>
</dbReference>
<dbReference type="SUPFAM" id="SSF47384">
    <property type="entry name" value="Homodimeric domain of signal transducing histidine kinase"/>
    <property type="match status" value="1"/>
</dbReference>
<evidence type="ECO:0000256" key="1">
    <source>
        <dbReference type="ARBA" id="ARBA00000085"/>
    </source>
</evidence>
<dbReference type="Gene3D" id="1.20.120.620">
    <property type="entry name" value="Backbone structure of the membrane domain of e. Coli histidine kinase receptor kdpd"/>
    <property type="match status" value="1"/>
</dbReference>
<dbReference type="SUPFAM" id="SSF52540">
    <property type="entry name" value="P-loop containing nucleoside triphosphate hydrolases"/>
    <property type="match status" value="1"/>
</dbReference>
<evidence type="ECO:0000256" key="8">
    <source>
        <dbReference type="ARBA" id="ARBA00022777"/>
    </source>
</evidence>
<comment type="catalytic activity">
    <reaction evidence="1">
        <text>ATP + protein L-histidine = ADP + protein N-phospho-L-histidine.</text>
        <dbReference type="EC" id="2.7.13.3"/>
    </reaction>
</comment>
<keyword evidence="12 13" id="KW-0472">Membrane</keyword>
<sequence>MALPNVPRASPDALLALANREGRGRLKIFLGAAPGVGKTYAMLLAGKTAQEDGPGVVVGLVETHGRRETDELLQGFEILPRLPVLHRGKMIQEFDIDAALKRHPRLIIVDEYAHSNPPGSRHPKRWQDIEELLSAGIDVWTTLNIQHLESLNDVVQRISRVRVRETVPDTVFDKADELVLVDLPPDELLKRLAEGKVYVQDTAARAVDNFFRPNNLVALRELALRRAASRIDSDLLERMQSGGVEGPWAAGERILVCIGPDDTSPMVVRHAKRLAESIGAPWLAVTVERPFKQLRDAERRKVEEHLRLAESLGADEVKTLLGSDLVQELLRYAKFENITQIVVGRSRGGWLAEALGRSLPHQLVRCAEDIAIHVVTVPEPKRSPSRLRLVLPSSLRQRGLHPLHFLWSAAGVVCAIAVGRLMTALVSLPNVSMIFLLAVLFAAVRFGIWPAVFTSFLAFLGYNFFFIEPFYTLTVARPHELLALFIFLGFAVLFSAIAGRIREQAQIAVTRAQATRRLFEFARHLSSLAEPQMVAEGAVAEVQRSLGAPAILLLPRDDDLAVAAAWPPEDELDTASMTAARWAFERDEPAGLGTGTLPNVPWYFFPLRASHGCVGVIGIADRFASHAGDGTKLDSEVRTLFETLAELTATALERSRLAREIAAAKTATDTERVRNTFLASISHDFRTPLASILGAATSLIYFGSKLSDASRQDLLGQVKDEAEQLDNMVRNLLAMTRVEAGALEMRPDWVDLSEAFDRVVALAKRRGAAQTFETIVAPGMPFVPVDPSLLDQALTNIVGNAVRYAGSNARITLEASCDDDEVLLSVMDDGPGIAPDMLATVFEKFARGRGPGGDGGEGAGLGLAIAKGIVDAHGGSITAESPPAGSPAADGHGTRIVIRLPLREKIS</sequence>
<dbReference type="Gene3D" id="3.30.450.40">
    <property type="match status" value="1"/>
</dbReference>
<dbReference type="InterPro" id="IPR036097">
    <property type="entry name" value="HisK_dim/P_sf"/>
</dbReference>
<dbReference type="Pfam" id="PF13492">
    <property type="entry name" value="GAF_3"/>
    <property type="match status" value="1"/>
</dbReference>
<dbReference type="SMART" id="SM00388">
    <property type="entry name" value="HisKA"/>
    <property type="match status" value="1"/>
</dbReference>
<evidence type="ECO:0000256" key="13">
    <source>
        <dbReference type="SAM" id="Phobius"/>
    </source>
</evidence>
<dbReference type="SMART" id="SM00387">
    <property type="entry name" value="HATPase_c"/>
    <property type="match status" value="1"/>
</dbReference>
<dbReference type="GO" id="GO:0000155">
    <property type="term" value="F:phosphorelay sensor kinase activity"/>
    <property type="evidence" value="ECO:0007669"/>
    <property type="project" value="InterPro"/>
</dbReference>
<keyword evidence="5" id="KW-0808">Transferase</keyword>
<comment type="subcellular location">
    <subcellularLocation>
        <location evidence="2">Membrane</location>
        <topology evidence="2">Multi-pass membrane protein</topology>
    </subcellularLocation>
</comment>
<keyword evidence="10 13" id="KW-1133">Transmembrane helix</keyword>
<dbReference type="InterPro" id="IPR003018">
    <property type="entry name" value="GAF"/>
</dbReference>
<dbReference type="Pfam" id="PF13493">
    <property type="entry name" value="DUF4118"/>
    <property type="match status" value="1"/>
</dbReference>
<dbReference type="InterPro" id="IPR014729">
    <property type="entry name" value="Rossmann-like_a/b/a_fold"/>
</dbReference>
<feature type="domain" description="Histidine kinase" evidence="14">
    <location>
        <begin position="680"/>
        <end position="904"/>
    </location>
</feature>
<evidence type="ECO:0000256" key="10">
    <source>
        <dbReference type="ARBA" id="ARBA00022989"/>
    </source>
</evidence>
<keyword evidence="8 15" id="KW-0418">Kinase</keyword>
<dbReference type="Proteomes" id="UP000325684">
    <property type="component" value="Unassembled WGS sequence"/>
</dbReference>
<reference evidence="15 16" key="1">
    <citation type="journal article" date="2019" name="Microorganisms">
        <title>Genome Insights into the Novel Species Microvirga brassicacearum, a Rapeseed Endophyte with Biotechnological Potential.</title>
        <authorList>
            <person name="Jimenez-Gomez A."/>
            <person name="Saati-Santamaria Z."/>
            <person name="Igual J.M."/>
            <person name="Rivas R."/>
            <person name="Mateos P.F."/>
            <person name="Garcia-Fraile P."/>
        </authorList>
    </citation>
    <scope>NUCLEOTIDE SEQUENCE [LARGE SCALE GENOMIC DNA]</scope>
    <source>
        <strain evidence="15 16">CDVBN77</strain>
    </source>
</reference>
<dbReference type="InterPro" id="IPR006016">
    <property type="entry name" value="UspA"/>
</dbReference>
<dbReference type="InterPro" id="IPR005467">
    <property type="entry name" value="His_kinase_dom"/>
</dbReference>
<name>A0A5N3PGT3_9HYPH</name>
<dbReference type="PROSITE" id="PS50109">
    <property type="entry name" value="HIS_KIN"/>
    <property type="match status" value="1"/>
</dbReference>
<dbReference type="FunFam" id="3.40.50.300:FF:000483">
    <property type="entry name" value="Sensor histidine kinase KdpD"/>
    <property type="match status" value="1"/>
</dbReference>
<dbReference type="EC" id="2.7.13.3" evidence="3"/>
<dbReference type="InterPro" id="IPR038318">
    <property type="entry name" value="KdpD_sf"/>
</dbReference>
<feature type="transmembrane region" description="Helical" evidence="13">
    <location>
        <begin position="434"/>
        <end position="461"/>
    </location>
</feature>
<dbReference type="RefSeq" id="WP_150941912.1">
    <property type="nucleotide sequence ID" value="NZ_VCMV01000003.1"/>
</dbReference>
<feature type="transmembrane region" description="Helical" evidence="13">
    <location>
        <begin position="481"/>
        <end position="501"/>
    </location>
</feature>
<dbReference type="Gene3D" id="3.30.565.10">
    <property type="entry name" value="Histidine kinase-like ATPase, C-terminal domain"/>
    <property type="match status" value="1"/>
</dbReference>
<keyword evidence="11" id="KW-0902">Two-component regulatory system</keyword>
<dbReference type="InterPro" id="IPR029016">
    <property type="entry name" value="GAF-like_dom_sf"/>
</dbReference>
<dbReference type="SUPFAM" id="SSF55874">
    <property type="entry name" value="ATPase domain of HSP90 chaperone/DNA topoisomerase II/histidine kinase"/>
    <property type="match status" value="1"/>
</dbReference>
<gene>
    <name evidence="15" type="ORF">FEZ63_01690</name>
</gene>
<evidence type="ECO:0000259" key="14">
    <source>
        <dbReference type="PROSITE" id="PS50109"/>
    </source>
</evidence>
<dbReference type="InterPro" id="IPR027417">
    <property type="entry name" value="P-loop_NTPase"/>
</dbReference>
<proteinExistence type="predicted"/>
<evidence type="ECO:0000313" key="16">
    <source>
        <dbReference type="Proteomes" id="UP000325684"/>
    </source>
</evidence>
<evidence type="ECO:0000313" key="15">
    <source>
        <dbReference type="EMBL" id="KAB0268855.1"/>
    </source>
</evidence>
<evidence type="ECO:0000256" key="2">
    <source>
        <dbReference type="ARBA" id="ARBA00004141"/>
    </source>
</evidence>
<keyword evidence="7" id="KW-0547">Nucleotide-binding</keyword>
<dbReference type="InterPro" id="IPR004358">
    <property type="entry name" value="Sig_transdc_His_kin-like_C"/>
</dbReference>
<evidence type="ECO:0000256" key="3">
    <source>
        <dbReference type="ARBA" id="ARBA00012438"/>
    </source>
</evidence>
<dbReference type="InterPro" id="IPR025201">
    <property type="entry name" value="KdpD_TM"/>
</dbReference>
<organism evidence="15 16">
    <name type="scientific">Microvirga brassicacearum</name>
    <dbReference type="NCBI Taxonomy" id="2580413"/>
    <lineage>
        <taxon>Bacteria</taxon>
        <taxon>Pseudomonadati</taxon>
        <taxon>Pseudomonadota</taxon>
        <taxon>Alphaproteobacteria</taxon>
        <taxon>Hyphomicrobiales</taxon>
        <taxon>Methylobacteriaceae</taxon>
        <taxon>Microvirga</taxon>
    </lineage>
</organism>
<dbReference type="SUPFAM" id="SSF52402">
    <property type="entry name" value="Adenine nucleotide alpha hydrolases-like"/>
    <property type="match status" value="1"/>
</dbReference>
<evidence type="ECO:0000256" key="7">
    <source>
        <dbReference type="ARBA" id="ARBA00022741"/>
    </source>
</evidence>
<dbReference type="AlphaFoldDB" id="A0A5N3PGT3"/>
<dbReference type="Gene3D" id="1.10.287.130">
    <property type="match status" value="1"/>
</dbReference>
<protein>
    <recommendedName>
        <fullName evidence="3">histidine kinase</fullName>
        <ecNumber evidence="3">2.7.13.3</ecNumber>
    </recommendedName>
</protein>
<dbReference type="PANTHER" id="PTHR45569">
    <property type="entry name" value="SENSOR PROTEIN KDPD"/>
    <property type="match status" value="1"/>
</dbReference>